<dbReference type="Pfam" id="PF13707">
    <property type="entry name" value="RloB"/>
    <property type="match status" value="1"/>
</dbReference>
<organism evidence="1 2">
    <name type="scientific">Gimesia maris</name>
    <dbReference type="NCBI Taxonomy" id="122"/>
    <lineage>
        <taxon>Bacteria</taxon>
        <taxon>Pseudomonadati</taxon>
        <taxon>Planctomycetota</taxon>
        <taxon>Planctomycetia</taxon>
        <taxon>Planctomycetales</taxon>
        <taxon>Planctomycetaceae</taxon>
        <taxon>Gimesia</taxon>
    </lineage>
</organism>
<accession>A0A3D3RBK7</accession>
<dbReference type="EMBL" id="DQAY01000115">
    <property type="protein sequence ID" value="HCO24980.1"/>
    <property type="molecule type" value="Genomic_DNA"/>
</dbReference>
<dbReference type="InterPro" id="IPR025591">
    <property type="entry name" value="RloB"/>
</dbReference>
<evidence type="ECO:0000313" key="1">
    <source>
        <dbReference type="EMBL" id="HCO24980.1"/>
    </source>
</evidence>
<reference evidence="1 2" key="1">
    <citation type="journal article" date="2018" name="Nat. Biotechnol.">
        <title>A standardized bacterial taxonomy based on genome phylogeny substantially revises the tree of life.</title>
        <authorList>
            <person name="Parks D.H."/>
            <person name="Chuvochina M."/>
            <person name="Waite D.W."/>
            <person name="Rinke C."/>
            <person name="Skarshewski A."/>
            <person name="Chaumeil P.A."/>
            <person name="Hugenholtz P."/>
        </authorList>
    </citation>
    <scope>NUCLEOTIDE SEQUENCE [LARGE SCALE GENOMIC DNA]</scope>
    <source>
        <strain evidence="1">UBA9375</strain>
    </source>
</reference>
<dbReference type="AlphaFoldDB" id="A0A3D3RBK7"/>
<proteinExistence type="predicted"/>
<evidence type="ECO:0008006" key="3">
    <source>
        <dbReference type="Google" id="ProtNLM"/>
    </source>
</evidence>
<evidence type="ECO:0000313" key="2">
    <source>
        <dbReference type="Proteomes" id="UP000263642"/>
    </source>
</evidence>
<name>A0A3D3RBK7_9PLAN</name>
<sequence length="212" mass="24504">MRRARPLDRNTDPARDTKLVVIASEDRYAVRQYFEFFRSPRIQFKCLETIDGKSAPEHVLQRLNDYIEEFDIGEEDEFWLVTDTDHWIEPGHIQGFISAIRQCRDKGIKVAVSRPCFELWLLLHFEEFPTSSNLTCREVIELLKRVDGGYNKNKIYNLAITEDAVSNAISRSKANANRRSGEIPQKTESRMHLILDEMLTDGLITIAQSSSP</sequence>
<comment type="caution">
    <text evidence="1">The sequence shown here is derived from an EMBL/GenBank/DDBJ whole genome shotgun (WGS) entry which is preliminary data.</text>
</comment>
<protein>
    <recommendedName>
        <fullName evidence="3">RloB domain-containing protein</fullName>
    </recommendedName>
</protein>
<gene>
    <name evidence="1" type="ORF">DIT97_18870</name>
</gene>
<dbReference type="Proteomes" id="UP000263642">
    <property type="component" value="Unassembled WGS sequence"/>
</dbReference>